<comment type="caution">
    <text evidence="1">The sequence shown here is derived from an EMBL/GenBank/DDBJ whole genome shotgun (WGS) entry which is preliminary data.</text>
</comment>
<keyword evidence="2" id="KW-1185">Reference proteome</keyword>
<accession>A0ACB9NB95</accession>
<proteinExistence type="predicted"/>
<name>A0ACB9NB95_BAUVA</name>
<evidence type="ECO:0000313" key="2">
    <source>
        <dbReference type="Proteomes" id="UP000828941"/>
    </source>
</evidence>
<gene>
    <name evidence="1" type="ORF">L6164_017381</name>
</gene>
<protein>
    <submittedName>
        <fullName evidence="1">Uncharacterized protein</fullName>
    </submittedName>
</protein>
<dbReference type="EMBL" id="CM039432">
    <property type="protein sequence ID" value="KAI4332476.1"/>
    <property type="molecule type" value="Genomic_DNA"/>
</dbReference>
<reference evidence="1 2" key="1">
    <citation type="journal article" date="2022" name="DNA Res.">
        <title>Chromosomal-level genome assembly of the orchid tree Bauhinia variegata (Leguminosae; Cercidoideae) supports the allotetraploid origin hypothesis of Bauhinia.</title>
        <authorList>
            <person name="Zhong Y."/>
            <person name="Chen Y."/>
            <person name="Zheng D."/>
            <person name="Pang J."/>
            <person name="Liu Y."/>
            <person name="Luo S."/>
            <person name="Meng S."/>
            <person name="Qian L."/>
            <person name="Wei D."/>
            <person name="Dai S."/>
            <person name="Zhou R."/>
        </authorList>
    </citation>
    <scope>NUCLEOTIDE SEQUENCE [LARGE SCALE GENOMIC DNA]</scope>
    <source>
        <strain evidence="1">BV-YZ2020</strain>
    </source>
</reference>
<dbReference type="Proteomes" id="UP000828941">
    <property type="component" value="Chromosome 7"/>
</dbReference>
<sequence>MSQELSYLPVVTKQRIMDEVNFAPPVRIKPALDDGTGALRNADIKVIGLHGKNDIEIQNVIEIASRRARRDNLFDQVVVADLTNKSNLVMIQEEVARALNLRLSDGIWYRWRCYQTGTSIIADRARQICEQIRRKGRILIILHNLFQGFDMDQVGIPFGDTHGGCKILLASTNEEVIKHKMKTDTIISL</sequence>
<organism evidence="1 2">
    <name type="scientific">Bauhinia variegata</name>
    <name type="common">Purple orchid tree</name>
    <name type="synonym">Phanera variegata</name>
    <dbReference type="NCBI Taxonomy" id="167791"/>
    <lineage>
        <taxon>Eukaryota</taxon>
        <taxon>Viridiplantae</taxon>
        <taxon>Streptophyta</taxon>
        <taxon>Embryophyta</taxon>
        <taxon>Tracheophyta</taxon>
        <taxon>Spermatophyta</taxon>
        <taxon>Magnoliopsida</taxon>
        <taxon>eudicotyledons</taxon>
        <taxon>Gunneridae</taxon>
        <taxon>Pentapetalae</taxon>
        <taxon>rosids</taxon>
        <taxon>fabids</taxon>
        <taxon>Fabales</taxon>
        <taxon>Fabaceae</taxon>
        <taxon>Cercidoideae</taxon>
        <taxon>Cercideae</taxon>
        <taxon>Bauhiniinae</taxon>
        <taxon>Bauhinia</taxon>
    </lineage>
</organism>
<evidence type="ECO:0000313" key="1">
    <source>
        <dbReference type="EMBL" id="KAI4332476.1"/>
    </source>
</evidence>